<keyword evidence="3" id="KW-1185">Reference proteome</keyword>
<dbReference type="AlphaFoldDB" id="A0A0D0IV41"/>
<gene>
    <name evidence="2" type="ORF">SD72_01795</name>
</gene>
<proteinExistence type="predicted"/>
<accession>A0A0D0IV41</accession>
<reference evidence="2 3" key="1">
    <citation type="submission" date="2015-01" db="EMBL/GenBank/DDBJ databases">
        <title>Draft genome sequence of Leucobacter komagatae strain VKM ST2845.</title>
        <authorList>
            <person name="Karlyshev A.V."/>
            <person name="Kudryashova E.B."/>
        </authorList>
    </citation>
    <scope>NUCLEOTIDE SEQUENCE [LARGE SCALE GENOMIC DNA]</scope>
    <source>
        <strain evidence="2 3">VKM ST2845</strain>
    </source>
</reference>
<dbReference type="InterPro" id="IPR036388">
    <property type="entry name" value="WH-like_DNA-bd_sf"/>
</dbReference>
<dbReference type="Gene3D" id="1.10.10.10">
    <property type="entry name" value="Winged helix-like DNA-binding domain superfamily/Winged helix DNA-binding domain"/>
    <property type="match status" value="1"/>
</dbReference>
<dbReference type="SMART" id="SM00418">
    <property type="entry name" value="HTH_ARSR"/>
    <property type="match status" value="1"/>
</dbReference>
<dbReference type="PANTHER" id="PTHR33164:SF43">
    <property type="entry name" value="HTH-TYPE TRANSCRIPTIONAL REPRESSOR YETL"/>
    <property type="match status" value="1"/>
</dbReference>
<dbReference type="CDD" id="cd00090">
    <property type="entry name" value="HTH_ARSR"/>
    <property type="match status" value="1"/>
</dbReference>
<dbReference type="GO" id="GO:0006950">
    <property type="term" value="P:response to stress"/>
    <property type="evidence" value="ECO:0007669"/>
    <property type="project" value="TreeGrafter"/>
</dbReference>
<dbReference type="Pfam" id="PF12802">
    <property type="entry name" value="MarR_2"/>
    <property type="match status" value="1"/>
</dbReference>
<dbReference type="InterPro" id="IPR039422">
    <property type="entry name" value="MarR/SlyA-like"/>
</dbReference>
<comment type="caution">
    <text evidence="2">The sequence shown here is derived from an EMBL/GenBank/DDBJ whole genome shotgun (WGS) entry which is preliminary data.</text>
</comment>
<evidence type="ECO:0000259" key="1">
    <source>
        <dbReference type="PROSITE" id="PS50995"/>
    </source>
</evidence>
<dbReference type="InterPro" id="IPR011991">
    <property type="entry name" value="ArsR-like_HTH"/>
</dbReference>
<dbReference type="Proteomes" id="UP000032120">
    <property type="component" value="Unassembled WGS sequence"/>
</dbReference>
<dbReference type="InterPro" id="IPR000835">
    <property type="entry name" value="HTH_MarR-typ"/>
</dbReference>
<dbReference type="InterPro" id="IPR036390">
    <property type="entry name" value="WH_DNA-bd_sf"/>
</dbReference>
<dbReference type="SMART" id="SM00347">
    <property type="entry name" value="HTH_MARR"/>
    <property type="match status" value="1"/>
</dbReference>
<dbReference type="EMBL" id="JXSQ01000002">
    <property type="protein sequence ID" value="KIP53473.1"/>
    <property type="molecule type" value="Genomic_DNA"/>
</dbReference>
<dbReference type="PROSITE" id="PS50995">
    <property type="entry name" value="HTH_MARR_2"/>
    <property type="match status" value="1"/>
</dbReference>
<organism evidence="2 3">
    <name type="scientific">Leucobacter komagatae</name>
    <dbReference type="NCBI Taxonomy" id="55969"/>
    <lineage>
        <taxon>Bacteria</taxon>
        <taxon>Bacillati</taxon>
        <taxon>Actinomycetota</taxon>
        <taxon>Actinomycetes</taxon>
        <taxon>Micrococcales</taxon>
        <taxon>Microbacteriaceae</taxon>
        <taxon>Leucobacter</taxon>
    </lineage>
</organism>
<dbReference type="GO" id="GO:0003700">
    <property type="term" value="F:DNA-binding transcription factor activity"/>
    <property type="evidence" value="ECO:0007669"/>
    <property type="project" value="InterPro"/>
</dbReference>
<sequence length="161" mass="17644">MVDRARDIERQMLGAFATVARQWGATPLEGTIAEDVGLAIEDSEIRILYVLGARTEEMRPGDIAVQLGVTRPTLSKSLTRLRTARLVESSVADDDRRSVFVTLTPEGRDAYARLVDFGMDMIRGACAGLSRQELEIIRGFLGRFADRLGGPPPVVFPAVAR</sequence>
<dbReference type="RefSeq" id="WP_042542740.1">
    <property type="nucleotide sequence ID" value="NZ_JXSQ01000002.1"/>
</dbReference>
<dbReference type="OrthoDB" id="3821431at2"/>
<evidence type="ECO:0000313" key="3">
    <source>
        <dbReference type="Proteomes" id="UP000032120"/>
    </source>
</evidence>
<name>A0A0D0IV41_9MICO</name>
<dbReference type="PRINTS" id="PR00598">
    <property type="entry name" value="HTHMARR"/>
</dbReference>
<evidence type="ECO:0000313" key="2">
    <source>
        <dbReference type="EMBL" id="KIP53473.1"/>
    </source>
</evidence>
<protein>
    <recommendedName>
        <fullName evidence="1">HTH marR-type domain-containing protein</fullName>
    </recommendedName>
</protein>
<dbReference type="InterPro" id="IPR001845">
    <property type="entry name" value="HTH_ArsR_DNA-bd_dom"/>
</dbReference>
<dbReference type="SUPFAM" id="SSF46785">
    <property type="entry name" value="Winged helix' DNA-binding domain"/>
    <property type="match status" value="1"/>
</dbReference>
<feature type="domain" description="HTH marR-type" evidence="1">
    <location>
        <begin position="9"/>
        <end position="146"/>
    </location>
</feature>
<dbReference type="PANTHER" id="PTHR33164">
    <property type="entry name" value="TRANSCRIPTIONAL REGULATOR, MARR FAMILY"/>
    <property type="match status" value="1"/>
</dbReference>